<keyword evidence="2" id="KW-1185">Reference proteome</keyword>
<dbReference type="VEuPathDB" id="FungiDB:MGYG_07291"/>
<accession>E4V2L7</accession>
<dbReference type="HOGENOM" id="CLU_1414837_0_0_1"/>
<dbReference type="EMBL" id="DS989827">
    <property type="protein sequence ID" value="EFR04282.1"/>
    <property type="molecule type" value="Genomic_DNA"/>
</dbReference>
<gene>
    <name evidence="1" type="ORF">MGYG_07291</name>
</gene>
<dbReference type="OrthoDB" id="4167595at2759"/>
<protein>
    <submittedName>
        <fullName evidence="1">Uncharacterized protein</fullName>
    </submittedName>
</protein>
<name>E4V2L7_ARTGP</name>
<dbReference type="RefSeq" id="XP_003171290.1">
    <property type="nucleotide sequence ID" value="XM_003171242.1"/>
</dbReference>
<dbReference type="Proteomes" id="UP000002669">
    <property type="component" value="Unassembled WGS sequence"/>
</dbReference>
<sequence>MASLVYEEAWVNSCYTSFIMLDFILKKLHIDMYTFVTGESSISKEKMKEMLQVQMFTAKDLFPLWKNGTSLCTSFATYIASHPKNSDHPTMFQFTELNRIHRACFSTQLCFIGIIIWKPYQYRISWSELLLNKTSNKMQIYEYSVQFSTATEGAEAKEAISIYFYRFVRFCEHENRARQYALASPTFILSIQ</sequence>
<organism evidence="2">
    <name type="scientific">Arthroderma gypseum (strain ATCC MYA-4604 / CBS 118893)</name>
    <name type="common">Microsporum gypseum</name>
    <dbReference type="NCBI Taxonomy" id="535722"/>
    <lineage>
        <taxon>Eukaryota</taxon>
        <taxon>Fungi</taxon>
        <taxon>Dikarya</taxon>
        <taxon>Ascomycota</taxon>
        <taxon>Pezizomycotina</taxon>
        <taxon>Eurotiomycetes</taxon>
        <taxon>Eurotiomycetidae</taxon>
        <taxon>Onygenales</taxon>
        <taxon>Arthrodermataceae</taxon>
        <taxon>Nannizzia</taxon>
    </lineage>
</organism>
<dbReference type="AlphaFoldDB" id="E4V2L7"/>
<dbReference type="OMA" id="ENSCFTS"/>
<proteinExistence type="predicted"/>
<reference evidence="2" key="1">
    <citation type="journal article" date="2012" name="MBio">
        <title>Comparative genome analysis of Trichophyton rubrum and related dermatophytes reveals candidate genes involved in infection.</title>
        <authorList>
            <person name="Martinez D.A."/>
            <person name="Oliver B.G."/>
            <person name="Graeser Y."/>
            <person name="Goldberg J.M."/>
            <person name="Li W."/>
            <person name="Martinez-Rossi N.M."/>
            <person name="Monod M."/>
            <person name="Shelest E."/>
            <person name="Barton R.C."/>
            <person name="Birch E."/>
            <person name="Brakhage A.A."/>
            <person name="Chen Z."/>
            <person name="Gurr S.J."/>
            <person name="Heiman D."/>
            <person name="Heitman J."/>
            <person name="Kosti I."/>
            <person name="Rossi A."/>
            <person name="Saif S."/>
            <person name="Samalova M."/>
            <person name="Saunders C.W."/>
            <person name="Shea T."/>
            <person name="Summerbell R.C."/>
            <person name="Xu J."/>
            <person name="Young S."/>
            <person name="Zeng Q."/>
            <person name="Birren B.W."/>
            <person name="Cuomo C.A."/>
            <person name="White T.C."/>
        </authorList>
    </citation>
    <scope>NUCLEOTIDE SEQUENCE [LARGE SCALE GENOMIC DNA]</scope>
    <source>
        <strain evidence="2">ATCC MYA-4604 / CBS 118893</strain>
    </source>
</reference>
<dbReference type="InParanoid" id="E4V2L7"/>
<evidence type="ECO:0000313" key="1">
    <source>
        <dbReference type="EMBL" id="EFR04282.1"/>
    </source>
</evidence>
<evidence type="ECO:0000313" key="2">
    <source>
        <dbReference type="Proteomes" id="UP000002669"/>
    </source>
</evidence>
<dbReference type="GeneID" id="10026540"/>